<dbReference type="SUPFAM" id="SSF101447">
    <property type="entry name" value="Formin homology 2 domain (FH2 domain)"/>
    <property type="match status" value="1"/>
</dbReference>
<feature type="compositionally biased region" description="Pro residues" evidence="3">
    <location>
        <begin position="210"/>
        <end position="233"/>
    </location>
</feature>
<feature type="compositionally biased region" description="Pro residues" evidence="3">
    <location>
        <begin position="46"/>
        <end position="57"/>
    </location>
</feature>
<feature type="region of interest" description="Disordered" evidence="3">
    <location>
        <begin position="206"/>
        <end position="347"/>
    </location>
</feature>
<dbReference type="Gene3D" id="1.20.58.2220">
    <property type="entry name" value="Formin, FH2 domain"/>
    <property type="match status" value="1"/>
</dbReference>
<dbReference type="PANTHER" id="PTHR23213">
    <property type="entry name" value="FORMIN-RELATED"/>
    <property type="match status" value="1"/>
</dbReference>
<evidence type="ECO:0000256" key="4">
    <source>
        <dbReference type="SAM" id="Phobius"/>
    </source>
</evidence>
<feature type="transmembrane region" description="Helical" evidence="4">
    <location>
        <begin position="6"/>
        <end position="25"/>
    </location>
</feature>
<feature type="region of interest" description="Disordered" evidence="3">
    <location>
        <begin position="359"/>
        <end position="385"/>
    </location>
</feature>
<feature type="compositionally biased region" description="Basic and acidic residues" evidence="3">
    <location>
        <begin position="140"/>
        <end position="160"/>
    </location>
</feature>
<protein>
    <recommendedName>
        <fullName evidence="2">Formin-like protein</fullName>
    </recommendedName>
</protein>
<dbReference type="PANTHER" id="PTHR23213:SF338">
    <property type="entry name" value="FORMIN-LIKE PROTEIN 6"/>
    <property type="match status" value="1"/>
</dbReference>
<accession>A0ABR0X2Q1</accession>
<keyword evidence="4" id="KW-0812">Transmembrane</keyword>
<dbReference type="Pfam" id="PF02181">
    <property type="entry name" value="FH2"/>
    <property type="match status" value="1"/>
</dbReference>
<feature type="compositionally biased region" description="Polar residues" evidence="3">
    <location>
        <begin position="265"/>
        <end position="275"/>
    </location>
</feature>
<feature type="compositionally biased region" description="Pro residues" evidence="3">
    <location>
        <begin position="330"/>
        <end position="342"/>
    </location>
</feature>
<dbReference type="PROSITE" id="PS51444">
    <property type="entry name" value="FH2"/>
    <property type="match status" value="1"/>
</dbReference>
<keyword evidence="4" id="KW-0472">Membrane</keyword>
<comment type="similarity">
    <text evidence="1">Belongs to the formin-like family. Class-I subfamily.</text>
</comment>
<comment type="caution">
    <text evidence="6">The sequence shown here is derived from an EMBL/GenBank/DDBJ whole genome shotgun (WGS) entry which is preliminary data.</text>
</comment>
<feature type="region of interest" description="Disordered" evidence="3">
    <location>
        <begin position="140"/>
        <end position="161"/>
    </location>
</feature>
<evidence type="ECO:0000313" key="6">
    <source>
        <dbReference type="EMBL" id="KAK6152779.1"/>
    </source>
</evidence>
<feature type="domain" description="FH2" evidence="5">
    <location>
        <begin position="391"/>
        <end position="808"/>
    </location>
</feature>
<organism evidence="6 7">
    <name type="scientific">Rehmannia glutinosa</name>
    <name type="common">Chinese foxglove</name>
    <dbReference type="NCBI Taxonomy" id="99300"/>
    <lineage>
        <taxon>Eukaryota</taxon>
        <taxon>Viridiplantae</taxon>
        <taxon>Streptophyta</taxon>
        <taxon>Embryophyta</taxon>
        <taxon>Tracheophyta</taxon>
        <taxon>Spermatophyta</taxon>
        <taxon>Magnoliopsida</taxon>
        <taxon>eudicotyledons</taxon>
        <taxon>Gunneridae</taxon>
        <taxon>Pentapetalae</taxon>
        <taxon>asterids</taxon>
        <taxon>lamiids</taxon>
        <taxon>Lamiales</taxon>
        <taxon>Orobanchaceae</taxon>
        <taxon>Rehmannieae</taxon>
        <taxon>Rehmannia</taxon>
    </lineage>
</organism>
<reference evidence="6 7" key="1">
    <citation type="journal article" date="2021" name="Comput. Struct. Biotechnol. J.">
        <title>De novo genome assembly of the potent medicinal plant Rehmannia glutinosa using nanopore technology.</title>
        <authorList>
            <person name="Ma L."/>
            <person name="Dong C."/>
            <person name="Song C."/>
            <person name="Wang X."/>
            <person name="Zheng X."/>
            <person name="Niu Y."/>
            <person name="Chen S."/>
            <person name="Feng W."/>
        </authorList>
    </citation>
    <scope>NUCLEOTIDE SEQUENCE [LARGE SCALE GENOMIC DNA]</scope>
    <source>
        <strain evidence="6">DH-2019</strain>
    </source>
</reference>
<dbReference type="InterPro" id="IPR015425">
    <property type="entry name" value="FH2_Formin"/>
</dbReference>
<feature type="transmembrane region" description="Helical" evidence="4">
    <location>
        <begin position="112"/>
        <end position="134"/>
    </location>
</feature>
<name>A0ABR0X2Q1_REHGL</name>
<dbReference type="EMBL" id="JABTTQ020000006">
    <property type="protein sequence ID" value="KAK6152779.1"/>
    <property type="molecule type" value="Genomic_DNA"/>
</dbReference>
<feature type="compositionally biased region" description="Low complexity" evidence="3">
    <location>
        <begin position="276"/>
        <end position="288"/>
    </location>
</feature>
<dbReference type="InterPro" id="IPR042201">
    <property type="entry name" value="FH2_Formin_sf"/>
</dbReference>
<evidence type="ECO:0000256" key="1">
    <source>
        <dbReference type="ARBA" id="ARBA00025793"/>
    </source>
</evidence>
<sequence>MRAHYITIFFFITSLITTSFSFQFTHSYGDEKNRRILHQPLFPAISSPPPPPPPETPDFPDEDHPFSNELPTGPPTMPDQRQQQPPPLPAIGTAVVANPVATQPPSKPAKKLAIAISSAILTLGMLSVMAFYLYKNRRRHSDDTQKLFDESSQRINEESRMTPPTLIRTATETAPPTGSFVYETNTAASSSPYQKLNFAKKFDRYRPSPELQPLPPLTKPPPPAGLLYSPPPMSSSSDDESQVNPARPENQVTNSIPHSKRTSPKSRFSPSPSINQSPTPLSPTTSLGPPQPSKTLKYSPKRAKFSPPPNTERRRSISNNDQNIPKIQIPHPPPPPPPPPSIPRNHGAMKTVTKLPVSRQIIRPHSNSPSPKATPAAEKRSPVEDVHKFDVEDEDGLRPKMKPLHWDKVRATSERATVWDNLKSSSFQLNEDAMESLFGRNSANSVPRQATRKLVFPSFEKENRVLDPKKSQNIAILLRALNVTREEVCEALLDGNPEGLGPELFETLVKMAPSKEEEIKLKEYNIDEISKLGPAERFLRAILDIPFAFKRVEAMLYRANFHTEVEYLRKSFKTLEQASEELKNSRLFLKLLEAVLRTGNRMNDGTNRGSAKAFKLDTLLKLVDIKGTDGKTTLLHFVVQEIIRSEGANSNPTNNFKFNEDDDFKKQGLQIVAGLSKELGNVKKAATMDSDVLSSYVSKLESGLQKVRQVLQYENESMHCKIFDSMRVFLKEAVDEISRVKAEERKALSLVKEVTQYFHGDAAKQEAHPLRIFMVIFSPFWITCVRTSGECRIGRRWGRDGRSEYRRMLLCRCLTGTILCGTIEVLTMIACLCIEVEVICMLIEIMGYKQGIPLRSLTGTRSTRHISSMEIPKATHLFD</sequence>
<dbReference type="InterPro" id="IPR027643">
    <property type="entry name" value="Formin-like_plant"/>
</dbReference>
<evidence type="ECO:0000259" key="5">
    <source>
        <dbReference type="PROSITE" id="PS51444"/>
    </source>
</evidence>
<dbReference type="SMART" id="SM00498">
    <property type="entry name" value="FH2"/>
    <property type="match status" value="1"/>
</dbReference>
<evidence type="ECO:0000256" key="3">
    <source>
        <dbReference type="SAM" id="MobiDB-lite"/>
    </source>
</evidence>
<keyword evidence="4" id="KW-1133">Transmembrane helix</keyword>
<evidence type="ECO:0000256" key="2">
    <source>
        <dbReference type="RuleBase" id="RU361260"/>
    </source>
</evidence>
<feature type="region of interest" description="Disordered" evidence="3">
    <location>
        <begin position="41"/>
        <end position="91"/>
    </location>
</feature>
<dbReference type="Proteomes" id="UP001318860">
    <property type="component" value="Unassembled WGS sequence"/>
</dbReference>
<keyword evidence="7" id="KW-1185">Reference proteome</keyword>
<gene>
    <name evidence="6" type="ORF">DH2020_012418</name>
</gene>
<proteinExistence type="inferred from homology"/>
<evidence type="ECO:0000313" key="7">
    <source>
        <dbReference type="Proteomes" id="UP001318860"/>
    </source>
</evidence>